<sequence length="137" mass="15785">MANAVNRSIIKLPSLTSEHTQFIRPRKLVLDEPPLKLTIVHGRRQFPVCLKLAENENGDRISMRHLAEKITCETGLRPRDQKYYYKDLTWENPDMGPWSPALRDMGIKNGDKSFTGLFILLTHPRSDHMILLSTQGF</sequence>
<reference evidence="1" key="1">
    <citation type="submission" date="2020-05" db="UniProtKB">
        <authorList>
            <consortium name="EnsemblMetazoa"/>
        </authorList>
    </citation>
    <scope>IDENTIFICATION</scope>
    <source>
        <strain evidence="1">BB02</strain>
    </source>
</reference>
<protein>
    <recommendedName>
        <fullName evidence="3">Ubiquitin-like domain-containing protein</fullName>
    </recommendedName>
</protein>
<evidence type="ECO:0000313" key="1">
    <source>
        <dbReference type="EnsemblMetazoa" id="BGLB024508-PA"/>
    </source>
</evidence>
<evidence type="ECO:0008006" key="3">
    <source>
        <dbReference type="Google" id="ProtNLM"/>
    </source>
</evidence>
<gene>
    <name evidence="1" type="primary">106078761</name>
</gene>
<dbReference type="Proteomes" id="UP000076420">
    <property type="component" value="Unassembled WGS sequence"/>
</dbReference>
<dbReference type="VEuPathDB" id="VectorBase:BGLAX_027039"/>
<dbReference type="KEGG" id="bgt:106078761"/>
<accession>A0A2C9KX06</accession>
<dbReference type="VEuPathDB" id="VectorBase:BGLB024508"/>
<organism evidence="1 2">
    <name type="scientific">Biomphalaria glabrata</name>
    <name type="common">Bloodfluke planorb</name>
    <name type="synonym">Freshwater snail</name>
    <dbReference type="NCBI Taxonomy" id="6526"/>
    <lineage>
        <taxon>Eukaryota</taxon>
        <taxon>Metazoa</taxon>
        <taxon>Spiralia</taxon>
        <taxon>Lophotrochozoa</taxon>
        <taxon>Mollusca</taxon>
        <taxon>Gastropoda</taxon>
        <taxon>Heterobranchia</taxon>
        <taxon>Euthyneura</taxon>
        <taxon>Panpulmonata</taxon>
        <taxon>Hygrophila</taxon>
        <taxon>Lymnaeoidea</taxon>
        <taxon>Planorbidae</taxon>
        <taxon>Biomphalaria</taxon>
    </lineage>
</organism>
<evidence type="ECO:0000313" key="2">
    <source>
        <dbReference type="Proteomes" id="UP000076420"/>
    </source>
</evidence>
<proteinExistence type="predicted"/>
<dbReference type="EnsemblMetazoa" id="BGLB024508-RA">
    <property type="protein sequence ID" value="BGLB024508-PA"/>
    <property type="gene ID" value="BGLB024508"/>
</dbReference>
<name>A0A2C9KX06_BIOGL</name>
<dbReference type="AlphaFoldDB" id="A0A2C9KX06"/>